<protein>
    <submittedName>
        <fullName evidence="2">LANO_0C08262g1_1</fullName>
    </submittedName>
</protein>
<sequence length="715" mass="81581">MKGRANELMRPTFWSEDYITGINLLYNNIKNDIAELQKNVAIIRGFDVRVVSPAFHSLEYLMGSNLSDKEDLSLCANIQRQQAKVLGELLKKLEIVDHSELELNCQVPLEALIYEYEEFHQESHQLLSQNYESYKKHLSLAKQVRADLTSRAAQIRQALSHTLPSREEKDAEKSTATLAETSSLLLISYPFIMDKKLTFKQESELLDFCDRLKKATKTSRSLIPIPGMTNVYFSGSQLFDGLKKLEPRMDISLFNLERVGQILLTAKIIWPYQNMMGSQPRFTAAKYYSWGTIEQYTGALSNQPPPRTGAVFNDFFKRMSSKSNDCEVIATLEDLEEKRHEFKECDNRLFQECQNLDYWRTQLELELQKAMNHYWRLIHRKTRCLDQVTGKFFALLQDSFSLTSKREPVDELCEIKRVYGANHSTVGYYMPQPGLTYARYSLDGEMVGPAIFHTELQSMPTDETGFVIVLVFLKTYLEKYNADQVLHAWALPLDLKRASRLRRDCVAEFQSAEGDHLTALTHFIASKSPGLNDVVALLQDWLLELPDSVIPMACYEGIKEKGVDGLRRSPGEHLLNLALLCEHFKWLVHHCGAESISELFHSRTDFPLSQVFARSRVQEPQDVEKMSHTVHDIMCQEGNSEFFLKLAATEKEPAIARLSVQEPPQFSDAAFVPRPLKTASTGPSPVPSRPNSKRISGIDLLGRESEKQISPSTKS</sequence>
<evidence type="ECO:0000313" key="2">
    <source>
        <dbReference type="EMBL" id="SCU86517.1"/>
    </source>
</evidence>
<reference evidence="3" key="1">
    <citation type="submission" date="2016-03" db="EMBL/GenBank/DDBJ databases">
        <authorList>
            <person name="Devillers Hugo."/>
        </authorList>
    </citation>
    <scope>NUCLEOTIDE SEQUENCE [LARGE SCALE GENOMIC DNA]</scope>
</reference>
<dbReference type="EMBL" id="LT598446">
    <property type="protein sequence ID" value="SCU86517.1"/>
    <property type="molecule type" value="Genomic_DNA"/>
</dbReference>
<dbReference type="AlphaFoldDB" id="A0A1G4J9G3"/>
<organism evidence="2 3">
    <name type="scientific">Lachancea nothofagi CBS 11611</name>
    <dbReference type="NCBI Taxonomy" id="1266666"/>
    <lineage>
        <taxon>Eukaryota</taxon>
        <taxon>Fungi</taxon>
        <taxon>Dikarya</taxon>
        <taxon>Ascomycota</taxon>
        <taxon>Saccharomycotina</taxon>
        <taxon>Saccharomycetes</taxon>
        <taxon>Saccharomycetales</taxon>
        <taxon>Saccharomycetaceae</taxon>
        <taxon>Lachancea</taxon>
    </lineage>
</organism>
<evidence type="ECO:0000256" key="1">
    <source>
        <dbReference type="SAM" id="MobiDB-lite"/>
    </source>
</evidence>
<dbReference type="Proteomes" id="UP000189911">
    <property type="component" value="Chromosome C"/>
</dbReference>
<gene>
    <name evidence="2" type="ORF">LANO_0C08262G</name>
</gene>
<proteinExistence type="predicted"/>
<feature type="region of interest" description="Disordered" evidence="1">
    <location>
        <begin position="668"/>
        <end position="715"/>
    </location>
</feature>
<evidence type="ECO:0000313" key="3">
    <source>
        <dbReference type="Proteomes" id="UP000189911"/>
    </source>
</evidence>
<accession>A0A1G4J9G3</accession>
<feature type="compositionally biased region" description="Polar residues" evidence="1">
    <location>
        <begin position="678"/>
        <end position="694"/>
    </location>
</feature>
<name>A0A1G4J9G3_9SACH</name>
<keyword evidence="3" id="KW-1185">Reference proteome</keyword>
<dbReference type="OrthoDB" id="2155291at2759"/>